<keyword evidence="3" id="KW-1185">Reference proteome</keyword>
<accession>A0AAU9M1W8</accession>
<evidence type="ECO:0000313" key="3">
    <source>
        <dbReference type="Proteomes" id="UP001157418"/>
    </source>
</evidence>
<name>A0AAU9M1W8_9ASTR</name>
<evidence type="ECO:0000313" key="2">
    <source>
        <dbReference type="EMBL" id="CAH1420577.1"/>
    </source>
</evidence>
<feature type="compositionally biased region" description="Polar residues" evidence="1">
    <location>
        <begin position="237"/>
        <end position="253"/>
    </location>
</feature>
<sequence>MHSTISTPEQMDALIAELQRTAWKPPQTVPVTTERPSESDSEESAHTLLPWKRKRRDPRPRVLIIDPVQKKSTPIEPDSMAQNIQSTFTESSPVIQDILSPLPEPIPMDQDFKRQFVEEEFIPSEGALASGSSFETPVLDISKSKSKLPESEFVDVAQLQNRVFVLEQDSAEKDLIIGKLDIRISELEKENFDKDSKISELQVSLGGLTTLFFDLKQRLFQNFGDEFQPLSAEGEKITTSSSGPANPSSQYSSEKVARPAPDANLDTFLSSTSLSAQERREKQIRAFTDEV</sequence>
<organism evidence="2 3">
    <name type="scientific">Lactuca virosa</name>
    <dbReference type="NCBI Taxonomy" id="75947"/>
    <lineage>
        <taxon>Eukaryota</taxon>
        <taxon>Viridiplantae</taxon>
        <taxon>Streptophyta</taxon>
        <taxon>Embryophyta</taxon>
        <taxon>Tracheophyta</taxon>
        <taxon>Spermatophyta</taxon>
        <taxon>Magnoliopsida</taxon>
        <taxon>eudicotyledons</taxon>
        <taxon>Gunneridae</taxon>
        <taxon>Pentapetalae</taxon>
        <taxon>asterids</taxon>
        <taxon>campanulids</taxon>
        <taxon>Asterales</taxon>
        <taxon>Asteraceae</taxon>
        <taxon>Cichorioideae</taxon>
        <taxon>Cichorieae</taxon>
        <taxon>Lactucinae</taxon>
        <taxon>Lactuca</taxon>
    </lineage>
</organism>
<dbReference type="Proteomes" id="UP001157418">
    <property type="component" value="Unassembled WGS sequence"/>
</dbReference>
<gene>
    <name evidence="2" type="ORF">LVIROSA_LOCUS8029</name>
</gene>
<proteinExistence type="predicted"/>
<dbReference type="AlphaFoldDB" id="A0AAU9M1W8"/>
<reference evidence="2 3" key="1">
    <citation type="submission" date="2022-01" db="EMBL/GenBank/DDBJ databases">
        <authorList>
            <person name="Xiong W."/>
            <person name="Schranz E."/>
        </authorList>
    </citation>
    <scope>NUCLEOTIDE SEQUENCE [LARGE SCALE GENOMIC DNA]</scope>
</reference>
<feature type="region of interest" description="Disordered" evidence="1">
    <location>
        <begin position="234"/>
        <end position="264"/>
    </location>
</feature>
<dbReference type="EMBL" id="CAKMRJ010001112">
    <property type="protein sequence ID" value="CAH1420577.1"/>
    <property type="molecule type" value="Genomic_DNA"/>
</dbReference>
<protein>
    <submittedName>
        <fullName evidence="2">Uncharacterized protein</fullName>
    </submittedName>
</protein>
<comment type="caution">
    <text evidence="2">The sequence shown here is derived from an EMBL/GenBank/DDBJ whole genome shotgun (WGS) entry which is preliminary data.</text>
</comment>
<feature type="region of interest" description="Disordered" evidence="1">
    <location>
        <begin position="20"/>
        <end position="54"/>
    </location>
</feature>
<evidence type="ECO:0000256" key="1">
    <source>
        <dbReference type="SAM" id="MobiDB-lite"/>
    </source>
</evidence>